<dbReference type="InterPro" id="IPR006656">
    <property type="entry name" value="Mopterin_OxRdtase"/>
</dbReference>
<dbReference type="Pfam" id="PF04879">
    <property type="entry name" value="Molybdop_Fe4S4"/>
    <property type="match status" value="1"/>
</dbReference>
<evidence type="ECO:0000256" key="1">
    <source>
        <dbReference type="ARBA" id="ARBA00010312"/>
    </source>
</evidence>
<dbReference type="PANTHER" id="PTHR43742:SF6">
    <property type="entry name" value="OXIDOREDUCTASE YYAE-RELATED"/>
    <property type="match status" value="1"/>
</dbReference>
<dbReference type="SMART" id="SM00926">
    <property type="entry name" value="Molybdop_Fe4S4"/>
    <property type="match status" value="1"/>
</dbReference>
<dbReference type="InterPro" id="IPR050612">
    <property type="entry name" value="Prok_Mopterin_Oxidored"/>
</dbReference>
<evidence type="ECO:0000256" key="4">
    <source>
        <dbReference type="ARBA" id="ARBA00023014"/>
    </source>
</evidence>
<dbReference type="InterPro" id="IPR006963">
    <property type="entry name" value="Mopterin_OxRdtase_4Fe-4S_dom"/>
</dbReference>
<feature type="domain" description="4Fe-4S Mo/W bis-MGD-type" evidence="5">
    <location>
        <begin position="6"/>
        <end position="65"/>
    </location>
</feature>
<accession>Q4JMZ9</accession>
<reference evidence="6" key="1">
    <citation type="journal article" date="2005" name="PLoS Biol.">
        <title>New insights into metabolic properties of marine bacteria encoding proteorhodopsins.</title>
        <authorList>
            <person name="Sabehi G."/>
            <person name="Loy A."/>
            <person name="Jung K.H."/>
            <person name="Partha R."/>
            <person name="Spudich J.L."/>
            <person name="Isaacson T."/>
            <person name="Hirschberg J."/>
            <person name="Wagner M."/>
            <person name="Beja O."/>
        </authorList>
    </citation>
    <scope>NUCLEOTIDE SEQUENCE</scope>
</reference>
<dbReference type="Gene3D" id="2.20.25.90">
    <property type="entry name" value="ADC-like domains"/>
    <property type="match status" value="1"/>
</dbReference>
<dbReference type="SUPFAM" id="SSF50692">
    <property type="entry name" value="ADC-like"/>
    <property type="match status" value="1"/>
</dbReference>
<name>Q4JMZ9_9BACT</name>
<dbReference type="Pfam" id="PF01568">
    <property type="entry name" value="Molydop_binding"/>
    <property type="match status" value="1"/>
</dbReference>
<sequence>MRQPKFKDINVTCPHDCPDTCSLVVTVDKSTGKAVKLKGNEEHPITKGFLCNKVNHYLDLVYNKNRILYPHVRVGPKGKKGKFKKVSWDYALKLIGQNINKNLKEYGGDSIQPYSYSGTLGMLGYWGMSERFWNKVGAARLGRTICIAAASTAGIYTYGAACGPAIDEVPKNDYIILWGTNVASTHVHMVPFLEEAKKNGAKIVCIDPRETRTSVMCHWHLQPKPGTDSALALGMMNEIVKNNLHDKAFLKKHTSGSEDFIKNVLPKYTLSKVAKITGLKQVDIKKLAYEYAKAKRSYIRPNYGLNRHRNGGMMTRTIMILPAITGVWRHKESGCFVGSIEEMWNVDLQKLQRPDLLENKKPRSINMVQIGKALNDKKLNPPIKHLFVWNSDIANCTPDSSNVRDGLKRKDLFTVVHDTFWTDSCMYADVVLPADTQLEHTDLHAPYGHYYFSLTQQAIKPLGESKSNQDLFRDLAKQMGYKEKCFKESDESMIKNMIDPKHNPLFKGVTYKRLKKNGWVKGDVNNPRRNYLKTGWPTKDKKIQIYSEDTKKIGLGAYPSYTEEFKKSEIKKKYPIQILSPATHQFIGNSFVPVERLRNMASRPTIEISSIDAKKRKIEDGDLCRVFNDVGETFAHAIIKDSMLEGVASTQKQYRGSLVKNGLNANALNTQDLTDMGDGPIFYTVLAQIKRV</sequence>
<dbReference type="EMBL" id="DQ068067">
    <property type="protein sequence ID" value="AAY89998.1"/>
    <property type="molecule type" value="Genomic_DNA"/>
</dbReference>
<evidence type="ECO:0000259" key="5">
    <source>
        <dbReference type="PROSITE" id="PS51669"/>
    </source>
</evidence>
<dbReference type="GO" id="GO:0051536">
    <property type="term" value="F:iron-sulfur cluster binding"/>
    <property type="evidence" value="ECO:0007669"/>
    <property type="project" value="UniProtKB-KW"/>
</dbReference>
<evidence type="ECO:0000256" key="2">
    <source>
        <dbReference type="ARBA" id="ARBA00022723"/>
    </source>
</evidence>
<dbReference type="GO" id="GO:0016491">
    <property type="term" value="F:oxidoreductase activity"/>
    <property type="evidence" value="ECO:0007669"/>
    <property type="project" value="InterPro"/>
</dbReference>
<evidence type="ECO:0000256" key="3">
    <source>
        <dbReference type="ARBA" id="ARBA00023004"/>
    </source>
</evidence>
<dbReference type="Gene3D" id="3.40.50.740">
    <property type="match status" value="1"/>
</dbReference>
<keyword evidence="4" id="KW-0411">Iron-sulfur</keyword>
<keyword evidence="3" id="KW-0408">Iron</keyword>
<comment type="similarity">
    <text evidence="1">Belongs to the prokaryotic molybdopterin-containing oxidoreductase family.</text>
</comment>
<dbReference type="AlphaFoldDB" id="Q4JMZ9"/>
<dbReference type="InterPro" id="IPR009010">
    <property type="entry name" value="Asp_de-COase-like_dom_sf"/>
</dbReference>
<proteinExistence type="inferred from homology"/>
<dbReference type="CDD" id="cd02766">
    <property type="entry name" value="MopB_3"/>
    <property type="match status" value="1"/>
</dbReference>
<dbReference type="SUPFAM" id="SSF53706">
    <property type="entry name" value="Formate dehydrogenase/DMSO reductase, domains 1-3"/>
    <property type="match status" value="1"/>
</dbReference>
<dbReference type="PROSITE" id="PS51669">
    <property type="entry name" value="4FE4S_MOW_BIS_MGD"/>
    <property type="match status" value="1"/>
</dbReference>
<organism evidence="6">
    <name type="scientific">uncultured bacterium BAC13K9BAC</name>
    <dbReference type="NCBI Taxonomy" id="332979"/>
    <lineage>
        <taxon>Bacteria</taxon>
        <taxon>environmental samples</taxon>
    </lineage>
</organism>
<dbReference type="Gene3D" id="3.40.228.10">
    <property type="entry name" value="Dimethylsulfoxide Reductase, domain 2"/>
    <property type="match status" value="1"/>
</dbReference>
<dbReference type="InterPro" id="IPR006657">
    <property type="entry name" value="MoPterin_dinucl-bd_dom"/>
</dbReference>
<dbReference type="PANTHER" id="PTHR43742">
    <property type="entry name" value="TRIMETHYLAMINE-N-OXIDE REDUCTASE"/>
    <property type="match status" value="1"/>
</dbReference>
<dbReference type="Gene3D" id="2.40.40.20">
    <property type="match status" value="1"/>
</dbReference>
<dbReference type="Pfam" id="PF00384">
    <property type="entry name" value="Molybdopterin"/>
    <property type="match status" value="1"/>
</dbReference>
<evidence type="ECO:0000313" key="6">
    <source>
        <dbReference type="EMBL" id="AAY89998.1"/>
    </source>
</evidence>
<dbReference type="GO" id="GO:0046872">
    <property type="term" value="F:metal ion binding"/>
    <property type="evidence" value="ECO:0007669"/>
    <property type="project" value="UniProtKB-KW"/>
</dbReference>
<dbReference type="GO" id="GO:0043546">
    <property type="term" value="F:molybdopterin cofactor binding"/>
    <property type="evidence" value="ECO:0007669"/>
    <property type="project" value="InterPro"/>
</dbReference>
<keyword evidence="2" id="KW-0479">Metal-binding</keyword>
<protein>
    <submittedName>
        <fullName evidence="6">Predicted oxidoreductase RSc2859</fullName>
    </submittedName>
</protein>
<dbReference type="Gene3D" id="3.30.2070.10">
    <property type="entry name" value="Formate dehydrogenase/DMSO reductase"/>
    <property type="match status" value="1"/>
</dbReference>